<reference evidence="2 3" key="1">
    <citation type="submission" date="2024-02" db="EMBL/GenBank/DDBJ databases">
        <title>Bacterial strain from lacustrine sediment.</title>
        <authorList>
            <person name="Petit C."/>
            <person name="Fadhlaoui K."/>
        </authorList>
    </citation>
    <scope>NUCLEOTIDE SEQUENCE [LARGE SCALE GENOMIC DNA]</scope>
    <source>
        <strain evidence="2 3">IPX-CK</strain>
    </source>
</reference>
<dbReference type="RefSeq" id="WP_342756440.1">
    <property type="nucleotide sequence ID" value="NZ_CP146256.1"/>
</dbReference>
<organism evidence="2 3">
    <name type="scientific">Kineothrix sedimenti</name>
    <dbReference type="NCBI Taxonomy" id="3123317"/>
    <lineage>
        <taxon>Bacteria</taxon>
        <taxon>Bacillati</taxon>
        <taxon>Bacillota</taxon>
        <taxon>Clostridia</taxon>
        <taxon>Lachnospirales</taxon>
        <taxon>Lachnospiraceae</taxon>
        <taxon>Kineothrix</taxon>
    </lineage>
</organism>
<accession>A0ABZ3ERI1</accession>
<dbReference type="Proteomes" id="UP001451571">
    <property type="component" value="Chromosome"/>
</dbReference>
<dbReference type="EMBL" id="CP146256">
    <property type="protein sequence ID" value="XAH72827.1"/>
    <property type="molecule type" value="Genomic_DNA"/>
</dbReference>
<keyword evidence="3" id="KW-1185">Reference proteome</keyword>
<name>A0ABZ3ERI1_9FIRM</name>
<evidence type="ECO:0000313" key="3">
    <source>
        <dbReference type="Proteomes" id="UP001451571"/>
    </source>
</evidence>
<proteinExistence type="predicted"/>
<evidence type="ECO:0000256" key="1">
    <source>
        <dbReference type="SAM" id="MobiDB-lite"/>
    </source>
</evidence>
<protein>
    <submittedName>
        <fullName evidence="2">Mbeg1-like protein</fullName>
    </submittedName>
</protein>
<dbReference type="SUPFAM" id="SSF53474">
    <property type="entry name" value="alpha/beta-Hydrolases"/>
    <property type="match status" value="1"/>
</dbReference>
<gene>
    <name evidence="2" type="ORF">V6984_15110</name>
</gene>
<feature type="region of interest" description="Disordered" evidence="1">
    <location>
        <begin position="366"/>
        <end position="388"/>
    </location>
</feature>
<dbReference type="InterPro" id="IPR029058">
    <property type="entry name" value="AB_hydrolase_fold"/>
</dbReference>
<sequence>MGTIIDYLKEYGDYTFEKRPMNEVDSLVLCQFSYLKFDGIVPDVSDDKPFVTIKYLDIYQDKEKLFADERYKEENMALFAGMLNSARYGSLKMNYYVNLIEPERETQFSAITYILEDQTVYLAYRGTDETIIGWKEDFNLAFSEPVQGQLYSVEYMKAVARKFSKEFYVGGHSKGGNFAVFAAMNCGPEIQKRIVKVFSHDGPGFRPEIRERGQYEKIADKIVRIIPHSSLVGMLLGAHEDGYIVVESKTFGLLQHDPYTWLVKDDAFVKAKDIYKSRRFMDDALNEWILSLDDEHIHSFVDTLYEVVSASQATTLIDFTADWKKSMLAVVGAIKGLDTETAGMMKKIVVSLFEVAGAKAKEELQERAEKRRRRKEIQTPAVSHKDKK</sequence>
<dbReference type="Pfam" id="PF11187">
    <property type="entry name" value="Mbeg1-like"/>
    <property type="match status" value="1"/>
</dbReference>
<dbReference type="InterPro" id="IPR024499">
    <property type="entry name" value="Mbeg1-like"/>
</dbReference>
<evidence type="ECO:0000313" key="2">
    <source>
        <dbReference type="EMBL" id="XAH72827.1"/>
    </source>
</evidence>